<name>A0A917RUW0_9NOCA</name>
<accession>A0A917RUW0</accession>
<sequence length="151" mass="15732">MVFRDSVAPMTAAVEQAGADTRSRWAALASGILAPVLIVVLIVDAVITLALEVLYLPLYIGSVAVPLAALIAAPVNVALVWAAATVTTRSTVLFLPIAAWLAAFLIAASRGPGGDVPLRSDLPTLLLFLCGAVAPLVYMYVAANRAKRPLR</sequence>
<evidence type="ECO:0000313" key="3">
    <source>
        <dbReference type="Proteomes" id="UP000638263"/>
    </source>
</evidence>
<keyword evidence="1" id="KW-0812">Transmembrane</keyword>
<feature type="transmembrane region" description="Helical" evidence="1">
    <location>
        <begin position="91"/>
        <end position="110"/>
    </location>
</feature>
<keyword evidence="1" id="KW-1133">Transmembrane helix</keyword>
<keyword evidence="1" id="KW-0472">Membrane</keyword>
<dbReference type="EMBL" id="BMMH01000012">
    <property type="protein sequence ID" value="GGL29907.1"/>
    <property type="molecule type" value="Genomic_DNA"/>
</dbReference>
<reference evidence="2" key="1">
    <citation type="journal article" date="2014" name="Int. J. Syst. Evol. Microbiol.">
        <title>Complete genome sequence of Corynebacterium casei LMG S-19264T (=DSM 44701T), isolated from a smear-ripened cheese.</title>
        <authorList>
            <consortium name="US DOE Joint Genome Institute (JGI-PGF)"/>
            <person name="Walter F."/>
            <person name="Albersmeier A."/>
            <person name="Kalinowski J."/>
            <person name="Ruckert C."/>
        </authorList>
    </citation>
    <scope>NUCLEOTIDE SEQUENCE</scope>
    <source>
        <strain evidence="2">CGMCC 4.3508</strain>
    </source>
</reference>
<dbReference type="Proteomes" id="UP000638263">
    <property type="component" value="Unassembled WGS sequence"/>
</dbReference>
<feature type="transmembrane region" description="Helical" evidence="1">
    <location>
        <begin position="63"/>
        <end position="84"/>
    </location>
</feature>
<proteinExistence type="predicted"/>
<gene>
    <name evidence="2" type="ORF">GCM10011588_50870</name>
</gene>
<evidence type="ECO:0000256" key="1">
    <source>
        <dbReference type="SAM" id="Phobius"/>
    </source>
</evidence>
<feature type="transmembrane region" description="Helical" evidence="1">
    <location>
        <begin position="122"/>
        <end position="141"/>
    </location>
</feature>
<keyword evidence="3" id="KW-1185">Reference proteome</keyword>
<protein>
    <submittedName>
        <fullName evidence="2">Uncharacterized protein</fullName>
    </submittedName>
</protein>
<feature type="transmembrane region" description="Helical" evidence="1">
    <location>
        <begin position="25"/>
        <end position="51"/>
    </location>
</feature>
<organism evidence="2 3">
    <name type="scientific">Nocardia jinanensis</name>
    <dbReference type="NCBI Taxonomy" id="382504"/>
    <lineage>
        <taxon>Bacteria</taxon>
        <taxon>Bacillati</taxon>
        <taxon>Actinomycetota</taxon>
        <taxon>Actinomycetes</taxon>
        <taxon>Mycobacteriales</taxon>
        <taxon>Nocardiaceae</taxon>
        <taxon>Nocardia</taxon>
    </lineage>
</organism>
<comment type="caution">
    <text evidence="2">The sequence shown here is derived from an EMBL/GenBank/DDBJ whole genome shotgun (WGS) entry which is preliminary data.</text>
</comment>
<evidence type="ECO:0000313" key="2">
    <source>
        <dbReference type="EMBL" id="GGL29907.1"/>
    </source>
</evidence>
<dbReference type="AlphaFoldDB" id="A0A917RUW0"/>
<reference evidence="2" key="2">
    <citation type="submission" date="2020-09" db="EMBL/GenBank/DDBJ databases">
        <authorList>
            <person name="Sun Q."/>
            <person name="Zhou Y."/>
        </authorList>
    </citation>
    <scope>NUCLEOTIDE SEQUENCE</scope>
    <source>
        <strain evidence="2">CGMCC 4.3508</strain>
    </source>
</reference>